<dbReference type="Pfam" id="PF00916">
    <property type="entry name" value="Sulfate_transp"/>
    <property type="match status" value="2"/>
</dbReference>
<dbReference type="InterPro" id="IPR002645">
    <property type="entry name" value="STAS_dom"/>
</dbReference>
<feature type="transmembrane region" description="Helical" evidence="6">
    <location>
        <begin position="174"/>
        <end position="192"/>
    </location>
</feature>
<dbReference type="PROSITE" id="PS50801">
    <property type="entry name" value="STAS"/>
    <property type="match status" value="1"/>
</dbReference>
<dbReference type="GO" id="GO:0055085">
    <property type="term" value="P:transmembrane transport"/>
    <property type="evidence" value="ECO:0007669"/>
    <property type="project" value="InterPro"/>
</dbReference>
<dbReference type="CDD" id="cd07042">
    <property type="entry name" value="STAS_SulP_like_sulfate_transporter"/>
    <property type="match status" value="1"/>
</dbReference>
<comment type="caution">
    <text evidence="8">The sequence shown here is derived from an EMBL/GenBank/DDBJ whole genome shotgun (WGS) entry which is preliminary data.</text>
</comment>
<dbReference type="FunFam" id="3.30.750.24:FF:000021">
    <property type="entry name" value="Sulfate Permease (SulP) Family"/>
    <property type="match status" value="1"/>
</dbReference>
<dbReference type="InterPro" id="IPR011547">
    <property type="entry name" value="SLC26A/SulP_dom"/>
</dbReference>
<dbReference type="SUPFAM" id="SSF52091">
    <property type="entry name" value="SpoIIaa-like"/>
    <property type="match status" value="1"/>
</dbReference>
<feature type="transmembrane region" description="Helical" evidence="6">
    <location>
        <begin position="142"/>
        <end position="162"/>
    </location>
</feature>
<dbReference type="PANTHER" id="PTHR11814">
    <property type="entry name" value="SULFATE TRANSPORTER"/>
    <property type="match status" value="1"/>
</dbReference>
<proteinExistence type="predicted"/>
<organism evidence="8 9">
    <name type="scientific">Phytophthora lilii</name>
    <dbReference type="NCBI Taxonomy" id="2077276"/>
    <lineage>
        <taxon>Eukaryota</taxon>
        <taxon>Sar</taxon>
        <taxon>Stramenopiles</taxon>
        <taxon>Oomycota</taxon>
        <taxon>Peronosporomycetes</taxon>
        <taxon>Peronosporales</taxon>
        <taxon>Peronosporaceae</taxon>
        <taxon>Phytophthora</taxon>
    </lineage>
</organism>
<keyword evidence="9" id="KW-1185">Reference proteome</keyword>
<evidence type="ECO:0000256" key="4">
    <source>
        <dbReference type="ARBA" id="ARBA00023136"/>
    </source>
</evidence>
<feature type="transmembrane region" description="Helical" evidence="6">
    <location>
        <begin position="222"/>
        <end position="241"/>
    </location>
</feature>
<feature type="transmembrane region" description="Helical" evidence="6">
    <location>
        <begin position="97"/>
        <end position="122"/>
    </location>
</feature>
<sequence length="718" mass="78713">MPFRLLPRAAHVSFAMSWLSALTGLHPRRVSDRYALPKPTWQQRVQHYAPIFRWLPNYSVQRDLKFDIVAGITVAMMLIPQEVSLSTIMHVPAHHGLYTAATAPLVYAIFGSSTVLSVASGSEVSLLVGTTLEDIEDQDERVATGIMMAFLSGCILLLVRILNLSQLADFFSRPVMGGFISAGGLLIMLSQVSNALGIKFKSQDYPPATVYQIFNHIGDTNLNAFAVAGVSIVYLFAVKIIKKRFFPSPVLMQLFESETPATKEQAKAEEEERFLHPTNSGHGFSLTDQQYTAYQQQNTPQEERESHADAGKNGLTVEQPKSKGTLLAIFLMRTLCDLGPLVVCIFGGIVGYALGPSHLKLTGDIPGGFPEPKVPWYGFTSHLIDGDRFGTILYHAATVSVVVFLSSIAMAKRLAIQRGEDINTEQELTGIGIASVVCGFFQAMPPTGGMSRTAVNLQNAHTQLASIITCLIVVLALYTLTGTLYYLPSATLASIIIVAGWSLVEFREAKWLFRVKRDEFFVWAASFVLTLGLGVLNGLIASIICSIVALMWKSKVQPVAILGELDNGRFVDRENFPEANHLGDIIAVRVESSLYFANCERVAQFIEREMVRLQTLGITTRGVVLDTFHMNDMDATTIQVLSDTQEKLAVRKVRFAIANAKSRLYDLLAATNLLKRILANDPTISVEEAVRMMRDFPPLADKSCPAAVSGTSTASNPV</sequence>
<feature type="domain" description="STAS" evidence="7">
    <location>
        <begin position="575"/>
        <end position="693"/>
    </location>
</feature>
<feature type="region of interest" description="Disordered" evidence="5">
    <location>
        <begin position="294"/>
        <end position="317"/>
    </location>
</feature>
<keyword evidence="3 6" id="KW-1133">Transmembrane helix</keyword>
<dbReference type="AlphaFoldDB" id="A0A9W6WQK3"/>
<feature type="transmembrane region" description="Helical" evidence="6">
    <location>
        <begin position="392"/>
        <end position="411"/>
    </location>
</feature>
<evidence type="ECO:0000256" key="2">
    <source>
        <dbReference type="ARBA" id="ARBA00022692"/>
    </source>
</evidence>
<evidence type="ECO:0000256" key="1">
    <source>
        <dbReference type="ARBA" id="ARBA00004141"/>
    </source>
</evidence>
<dbReference type="EMBL" id="BSXW01000163">
    <property type="protein sequence ID" value="GMF13628.1"/>
    <property type="molecule type" value="Genomic_DNA"/>
</dbReference>
<dbReference type="InterPro" id="IPR001902">
    <property type="entry name" value="SLC26A/SulP_fam"/>
</dbReference>
<evidence type="ECO:0000256" key="5">
    <source>
        <dbReference type="SAM" id="MobiDB-lite"/>
    </source>
</evidence>
<evidence type="ECO:0000259" key="7">
    <source>
        <dbReference type="PROSITE" id="PS50801"/>
    </source>
</evidence>
<evidence type="ECO:0000313" key="9">
    <source>
        <dbReference type="Proteomes" id="UP001165083"/>
    </source>
</evidence>
<name>A0A9W6WQK3_9STRA</name>
<evidence type="ECO:0000313" key="8">
    <source>
        <dbReference type="EMBL" id="GMF13628.1"/>
    </source>
</evidence>
<keyword evidence="4 6" id="KW-0472">Membrane</keyword>
<comment type="subcellular location">
    <subcellularLocation>
        <location evidence="1">Membrane</location>
        <topology evidence="1">Multi-pass membrane protein</topology>
    </subcellularLocation>
</comment>
<dbReference type="InterPro" id="IPR036513">
    <property type="entry name" value="STAS_dom_sf"/>
</dbReference>
<evidence type="ECO:0000256" key="3">
    <source>
        <dbReference type="ARBA" id="ARBA00022989"/>
    </source>
</evidence>
<feature type="transmembrane region" description="Helical" evidence="6">
    <location>
        <begin position="520"/>
        <end position="552"/>
    </location>
</feature>
<dbReference type="Gene3D" id="3.30.750.24">
    <property type="entry name" value="STAS domain"/>
    <property type="match status" value="1"/>
</dbReference>
<accession>A0A9W6WQK3</accession>
<dbReference type="Proteomes" id="UP001165083">
    <property type="component" value="Unassembled WGS sequence"/>
</dbReference>
<feature type="compositionally biased region" description="Basic and acidic residues" evidence="5">
    <location>
        <begin position="301"/>
        <end position="310"/>
    </location>
</feature>
<protein>
    <submittedName>
        <fullName evidence="8">Unnamed protein product</fullName>
    </submittedName>
</protein>
<dbReference type="GO" id="GO:0016020">
    <property type="term" value="C:membrane"/>
    <property type="evidence" value="ECO:0007669"/>
    <property type="project" value="UniProtKB-SubCell"/>
</dbReference>
<dbReference type="OrthoDB" id="288203at2759"/>
<feature type="transmembrane region" description="Helical" evidence="6">
    <location>
        <begin position="484"/>
        <end position="504"/>
    </location>
</feature>
<gene>
    <name evidence="8" type="ORF">Plil01_000408400</name>
</gene>
<feature type="transmembrane region" description="Helical" evidence="6">
    <location>
        <begin position="460"/>
        <end position="478"/>
    </location>
</feature>
<dbReference type="Pfam" id="PF01740">
    <property type="entry name" value="STAS"/>
    <property type="match status" value="1"/>
</dbReference>
<keyword evidence="2 6" id="KW-0812">Transmembrane</keyword>
<reference evidence="8" key="1">
    <citation type="submission" date="2023-04" db="EMBL/GenBank/DDBJ databases">
        <title>Phytophthora lilii NBRC 32176.</title>
        <authorList>
            <person name="Ichikawa N."/>
            <person name="Sato H."/>
            <person name="Tonouchi N."/>
        </authorList>
    </citation>
    <scope>NUCLEOTIDE SEQUENCE</scope>
    <source>
        <strain evidence="8">NBRC 32176</strain>
    </source>
</reference>
<feature type="transmembrane region" description="Helical" evidence="6">
    <location>
        <begin position="330"/>
        <end position="354"/>
    </location>
</feature>
<evidence type="ECO:0000256" key="6">
    <source>
        <dbReference type="SAM" id="Phobius"/>
    </source>
</evidence>